<feature type="region of interest" description="Disordered" evidence="1">
    <location>
        <begin position="78"/>
        <end position="104"/>
    </location>
</feature>
<protein>
    <submittedName>
        <fullName evidence="2">Uncharacterized protein</fullName>
    </submittedName>
</protein>
<reference evidence="2" key="1">
    <citation type="thesis" date="2021" institute="BYU ScholarsArchive" country="Provo, UT, USA">
        <title>Applications of and Algorithms for Genome Assembly and Genomic Analyses with an Emphasis on Marine Teleosts.</title>
        <authorList>
            <person name="Pickett B.D."/>
        </authorList>
    </citation>
    <scope>NUCLEOTIDE SEQUENCE</scope>
    <source>
        <strain evidence="2">HI-2016</strain>
    </source>
</reference>
<evidence type="ECO:0000256" key="1">
    <source>
        <dbReference type="SAM" id="MobiDB-lite"/>
    </source>
</evidence>
<organism evidence="2 3">
    <name type="scientific">Albula glossodonta</name>
    <name type="common">roundjaw bonefish</name>
    <dbReference type="NCBI Taxonomy" id="121402"/>
    <lineage>
        <taxon>Eukaryota</taxon>
        <taxon>Metazoa</taxon>
        <taxon>Chordata</taxon>
        <taxon>Craniata</taxon>
        <taxon>Vertebrata</taxon>
        <taxon>Euteleostomi</taxon>
        <taxon>Actinopterygii</taxon>
        <taxon>Neopterygii</taxon>
        <taxon>Teleostei</taxon>
        <taxon>Albuliformes</taxon>
        <taxon>Albulidae</taxon>
        <taxon>Albula</taxon>
    </lineage>
</organism>
<dbReference type="EMBL" id="JAFBMS010000324">
    <property type="protein sequence ID" value="KAG9331542.1"/>
    <property type="molecule type" value="Genomic_DNA"/>
</dbReference>
<sequence length="104" mass="11430">MERTDLQLPSHCLLSPAHSHSPCTSHSITVGCGTSVFKPPTLCFSSLVLFVGFGMKLTVHAERRLSRTRSVVMVHRRQEEGAMEGRSGKRDYDRGCTGGQPMQA</sequence>
<gene>
    <name evidence="2" type="ORF">JZ751_018852</name>
</gene>
<evidence type="ECO:0000313" key="2">
    <source>
        <dbReference type="EMBL" id="KAG9331542.1"/>
    </source>
</evidence>
<accession>A0A8T2N1G8</accession>
<keyword evidence="3" id="KW-1185">Reference proteome</keyword>
<dbReference type="PROSITE" id="PS51257">
    <property type="entry name" value="PROKAR_LIPOPROTEIN"/>
    <property type="match status" value="1"/>
</dbReference>
<comment type="caution">
    <text evidence="2">The sequence shown here is derived from an EMBL/GenBank/DDBJ whole genome shotgun (WGS) entry which is preliminary data.</text>
</comment>
<name>A0A8T2N1G8_9TELE</name>
<proteinExistence type="predicted"/>
<dbReference type="Proteomes" id="UP000824540">
    <property type="component" value="Unassembled WGS sequence"/>
</dbReference>
<evidence type="ECO:0000313" key="3">
    <source>
        <dbReference type="Proteomes" id="UP000824540"/>
    </source>
</evidence>
<dbReference type="AlphaFoldDB" id="A0A8T2N1G8"/>